<keyword evidence="6" id="KW-0004">4Fe-4S</keyword>
<sequence length="461" mass="49447">MAGRRRAWPGVSGRPRRAGRREVTVVIGLGAAVLVLIALSAAVASHSVAREQALDEAERTTRRMADLVVAPLLAGYVAHDRDDADDLVEAVRVRKADGYLDDVVVWSDDGTVVFSDRPEEVGRRPQPTPRNVAAALAGRTTSMLEDDAPEPRRVGGTEDDQDGPPRYVDVVVPLRVAGLTPLALEAYYDYDRVDRVADDLLRQSLPLVVVPLLTLQLVQVPIVVSLARRLVRHEAERARLLERALSASDRERARLSADLHDGPIQDLAGLGYAVGAIAPDVPERHRALMAQVQQTLREAVENLRGLMADLYPPHLGGAGLDEALATLVAPLREAGTDVTLHVGELGPLGDDTTVALYRVAREALANVTKHARASHVEVSAERVPPAHGRGLVRLEVGDDGAGIDPARLHRRRDEHLGLRLVGDQVAALGGRLSVAPRPGGGTRVHVELPVGEVGEGVPKPP</sequence>
<keyword evidence="20" id="KW-0472">Membrane</keyword>
<evidence type="ECO:0000256" key="2">
    <source>
        <dbReference type="ARBA" id="ARBA00001966"/>
    </source>
</evidence>
<keyword evidence="20" id="KW-0812">Transmembrane</keyword>
<evidence type="ECO:0000256" key="3">
    <source>
        <dbReference type="ARBA" id="ARBA00004496"/>
    </source>
</evidence>
<dbReference type="GO" id="GO:0046983">
    <property type="term" value="F:protein dimerization activity"/>
    <property type="evidence" value="ECO:0007669"/>
    <property type="project" value="InterPro"/>
</dbReference>
<dbReference type="InterPro" id="IPR050482">
    <property type="entry name" value="Sensor_HK_TwoCompSys"/>
</dbReference>
<evidence type="ECO:0000256" key="15">
    <source>
        <dbReference type="ARBA" id="ARBA00023012"/>
    </source>
</evidence>
<keyword evidence="7" id="KW-0963">Cytoplasm</keyword>
<keyword evidence="8" id="KW-0597">Phosphoprotein</keyword>
<evidence type="ECO:0000256" key="12">
    <source>
        <dbReference type="ARBA" id="ARBA00022777"/>
    </source>
</evidence>
<feature type="domain" description="Histidine kinase" evidence="21">
    <location>
        <begin position="356"/>
        <end position="452"/>
    </location>
</feature>
<dbReference type="InterPro" id="IPR005467">
    <property type="entry name" value="His_kinase_dom"/>
</dbReference>
<dbReference type="GO" id="GO:0005524">
    <property type="term" value="F:ATP binding"/>
    <property type="evidence" value="ECO:0007669"/>
    <property type="project" value="UniProtKB-KW"/>
</dbReference>
<dbReference type="SMART" id="SM00387">
    <property type="entry name" value="HATPase_c"/>
    <property type="match status" value="1"/>
</dbReference>
<comment type="subcellular location">
    <subcellularLocation>
        <location evidence="3">Cytoplasm</location>
    </subcellularLocation>
</comment>
<keyword evidence="16" id="KW-0411">Iron-sulfur</keyword>
<dbReference type="Pfam" id="PF02518">
    <property type="entry name" value="HATPase_c"/>
    <property type="match status" value="1"/>
</dbReference>
<dbReference type="GO" id="GO:0051539">
    <property type="term" value="F:4 iron, 4 sulfur cluster binding"/>
    <property type="evidence" value="ECO:0007669"/>
    <property type="project" value="UniProtKB-KW"/>
</dbReference>
<dbReference type="CDD" id="cd16917">
    <property type="entry name" value="HATPase_UhpB-NarQ-NarX-like"/>
    <property type="match status" value="1"/>
</dbReference>
<dbReference type="PROSITE" id="PS50109">
    <property type="entry name" value="HIS_KIN"/>
    <property type="match status" value="1"/>
</dbReference>
<feature type="transmembrane region" description="Helical" evidence="20">
    <location>
        <begin position="23"/>
        <end position="44"/>
    </location>
</feature>
<evidence type="ECO:0000256" key="10">
    <source>
        <dbReference type="ARBA" id="ARBA00022723"/>
    </source>
</evidence>
<evidence type="ECO:0000256" key="19">
    <source>
        <dbReference type="SAM" id="MobiDB-lite"/>
    </source>
</evidence>
<dbReference type="InterPro" id="IPR011712">
    <property type="entry name" value="Sig_transdc_His_kin_sub3_dim/P"/>
</dbReference>
<evidence type="ECO:0000256" key="20">
    <source>
        <dbReference type="SAM" id="Phobius"/>
    </source>
</evidence>
<comment type="function">
    <text evidence="17">Member of the two-component regulatory system NreB/NreC involved in the control of dissimilatory nitrate/nitrite reduction in response to oxygen. NreB functions as a direct oxygen sensor histidine kinase which is autophosphorylated, in the absence of oxygen, probably at the conserved histidine residue, and transfers its phosphate group probably to a conserved aspartate residue of NreC. NreB/NreC activates the expression of the nitrate (narGHJI) and nitrite (nir) reductase operons, as well as the putative nitrate transporter gene narT.</text>
</comment>
<dbReference type="Pfam" id="PF07730">
    <property type="entry name" value="HisKA_3"/>
    <property type="match status" value="1"/>
</dbReference>
<evidence type="ECO:0000256" key="1">
    <source>
        <dbReference type="ARBA" id="ARBA00000085"/>
    </source>
</evidence>
<keyword evidence="14" id="KW-0408">Iron</keyword>
<evidence type="ECO:0000259" key="21">
    <source>
        <dbReference type="PROSITE" id="PS50109"/>
    </source>
</evidence>
<dbReference type="GO" id="GO:0016020">
    <property type="term" value="C:membrane"/>
    <property type="evidence" value="ECO:0007669"/>
    <property type="project" value="InterPro"/>
</dbReference>
<dbReference type="InterPro" id="IPR036890">
    <property type="entry name" value="HATPase_C_sf"/>
</dbReference>
<dbReference type="Gene3D" id="1.20.5.1930">
    <property type="match status" value="1"/>
</dbReference>
<gene>
    <name evidence="22" type="ORF">SAMN05421756_103552</name>
</gene>
<evidence type="ECO:0000256" key="11">
    <source>
        <dbReference type="ARBA" id="ARBA00022741"/>
    </source>
</evidence>
<keyword evidence="15" id="KW-0902">Two-component regulatory system</keyword>
<dbReference type="EMBL" id="FOFA01000003">
    <property type="protein sequence ID" value="SEQ46918.1"/>
    <property type="molecule type" value="Genomic_DNA"/>
</dbReference>
<dbReference type="InterPro" id="IPR004358">
    <property type="entry name" value="Sig_transdc_His_kin-like_C"/>
</dbReference>
<keyword evidence="12 22" id="KW-0418">Kinase</keyword>
<proteinExistence type="predicted"/>
<keyword evidence="13" id="KW-0067">ATP-binding</keyword>
<evidence type="ECO:0000256" key="14">
    <source>
        <dbReference type="ARBA" id="ARBA00023004"/>
    </source>
</evidence>
<dbReference type="EC" id="2.7.13.3" evidence="4"/>
<keyword evidence="11" id="KW-0547">Nucleotide-binding</keyword>
<evidence type="ECO:0000256" key="5">
    <source>
        <dbReference type="ARBA" id="ARBA00017322"/>
    </source>
</evidence>
<feature type="region of interest" description="Disordered" evidence="19">
    <location>
        <begin position="139"/>
        <end position="165"/>
    </location>
</feature>
<dbReference type="GO" id="GO:0005737">
    <property type="term" value="C:cytoplasm"/>
    <property type="evidence" value="ECO:0007669"/>
    <property type="project" value="UniProtKB-SubCell"/>
</dbReference>
<comment type="catalytic activity">
    <reaction evidence="1">
        <text>ATP + protein L-histidine = ADP + protein N-phospho-L-histidine.</text>
        <dbReference type="EC" id="2.7.13.3"/>
    </reaction>
</comment>
<name>A0A1H9GAX0_9ACTN</name>
<reference evidence="23" key="1">
    <citation type="submission" date="2016-10" db="EMBL/GenBank/DDBJ databases">
        <authorList>
            <person name="Varghese N."/>
            <person name="Submissions S."/>
        </authorList>
    </citation>
    <scope>NUCLEOTIDE SEQUENCE [LARGE SCALE GENOMIC DNA]</scope>
    <source>
        <strain evidence="23">CGMCC 4.6856</strain>
    </source>
</reference>
<dbReference type="PANTHER" id="PTHR24421:SF10">
    <property type="entry name" value="NITRATE_NITRITE SENSOR PROTEIN NARQ"/>
    <property type="match status" value="1"/>
</dbReference>
<evidence type="ECO:0000256" key="7">
    <source>
        <dbReference type="ARBA" id="ARBA00022490"/>
    </source>
</evidence>
<evidence type="ECO:0000256" key="4">
    <source>
        <dbReference type="ARBA" id="ARBA00012438"/>
    </source>
</evidence>
<dbReference type="STRING" id="1036181.SAMN05421756_103552"/>
<keyword evidence="9" id="KW-0808">Transferase</keyword>
<organism evidence="22 23">
    <name type="scientific">Microlunatus flavus</name>
    <dbReference type="NCBI Taxonomy" id="1036181"/>
    <lineage>
        <taxon>Bacteria</taxon>
        <taxon>Bacillati</taxon>
        <taxon>Actinomycetota</taxon>
        <taxon>Actinomycetes</taxon>
        <taxon>Propionibacteriales</taxon>
        <taxon>Propionibacteriaceae</taxon>
        <taxon>Microlunatus</taxon>
    </lineage>
</organism>
<dbReference type="Proteomes" id="UP000198504">
    <property type="component" value="Unassembled WGS sequence"/>
</dbReference>
<evidence type="ECO:0000256" key="8">
    <source>
        <dbReference type="ARBA" id="ARBA00022553"/>
    </source>
</evidence>
<dbReference type="PRINTS" id="PR00344">
    <property type="entry name" value="BCTRLSENSOR"/>
</dbReference>
<evidence type="ECO:0000313" key="23">
    <source>
        <dbReference type="Proteomes" id="UP000198504"/>
    </source>
</evidence>
<comment type="cofactor">
    <cofactor evidence="2">
        <name>[4Fe-4S] cluster</name>
        <dbReference type="ChEBI" id="CHEBI:49883"/>
    </cofactor>
</comment>
<evidence type="ECO:0000256" key="9">
    <source>
        <dbReference type="ARBA" id="ARBA00022679"/>
    </source>
</evidence>
<dbReference type="GO" id="GO:0000155">
    <property type="term" value="F:phosphorelay sensor kinase activity"/>
    <property type="evidence" value="ECO:0007669"/>
    <property type="project" value="InterPro"/>
</dbReference>
<evidence type="ECO:0000256" key="13">
    <source>
        <dbReference type="ARBA" id="ARBA00022840"/>
    </source>
</evidence>
<dbReference type="InterPro" id="IPR003594">
    <property type="entry name" value="HATPase_dom"/>
</dbReference>
<evidence type="ECO:0000256" key="6">
    <source>
        <dbReference type="ARBA" id="ARBA00022485"/>
    </source>
</evidence>
<dbReference type="PANTHER" id="PTHR24421">
    <property type="entry name" value="NITRATE/NITRITE SENSOR PROTEIN NARX-RELATED"/>
    <property type="match status" value="1"/>
</dbReference>
<dbReference type="GO" id="GO:0046872">
    <property type="term" value="F:metal ion binding"/>
    <property type="evidence" value="ECO:0007669"/>
    <property type="project" value="UniProtKB-KW"/>
</dbReference>
<evidence type="ECO:0000256" key="16">
    <source>
        <dbReference type="ARBA" id="ARBA00023014"/>
    </source>
</evidence>
<accession>A0A1H9GAX0</accession>
<evidence type="ECO:0000313" key="22">
    <source>
        <dbReference type="EMBL" id="SEQ46918.1"/>
    </source>
</evidence>
<keyword evidence="20" id="KW-1133">Transmembrane helix</keyword>
<protein>
    <recommendedName>
        <fullName evidence="5">Oxygen sensor histidine kinase NreB</fullName>
        <ecNumber evidence="4">2.7.13.3</ecNumber>
    </recommendedName>
    <alternativeName>
        <fullName evidence="18">Nitrogen regulation protein B</fullName>
    </alternativeName>
</protein>
<evidence type="ECO:0000256" key="17">
    <source>
        <dbReference type="ARBA" id="ARBA00024827"/>
    </source>
</evidence>
<keyword evidence="23" id="KW-1185">Reference proteome</keyword>
<keyword evidence="10" id="KW-0479">Metal-binding</keyword>
<dbReference type="Gene3D" id="3.30.565.10">
    <property type="entry name" value="Histidine kinase-like ATPase, C-terminal domain"/>
    <property type="match status" value="1"/>
</dbReference>
<dbReference type="SUPFAM" id="SSF55874">
    <property type="entry name" value="ATPase domain of HSP90 chaperone/DNA topoisomerase II/histidine kinase"/>
    <property type="match status" value="1"/>
</dbReference>
<evidence type="ECO:0000256" key="18">
    <source>
        <dbReference type="ARBA" id="ARBA00030800"/>
    </source>
</evidence>
<dbReference type="AlphaFoldDB" id="A0A1H9GAX0"/>